<evidence type="ECO:0000256" key="6">
    <source>
        <dbReference type="ARBA" id="ARBA00022840"/>
    </source>
</evidence>
<gene>
    <name evidence="16" type="ORF">XAT740_LOCUS53584</name>
</gene>
<dbReference type="GO" id="GO:0030286">
    <property type="term" value="C:dynein complex"/>
    <property type="evidence" value="ECO:0007669"/>
    <property type="project" value="UniProtKB-KW"/>
</dbReference>
<dbReference type="Pfam" id="PF18198">
    <property type="entry name" value="AAA_lid_11"/>
    <property type="match status" value="1"/>
</dbReference>
<evidence type="ECO:0000259" key="14">
    <source>
        <dbReference type="Pfam" id="PF18198"/>
    </source>
</evidence>
<dbReference type="InterPro" id="IPR041658">
    <property type="entry name" value="AAA_lid_11"/>
</dbReference>
<comment type="similarity">
    <text evidence="2">Belongs to the dynein heavy chain family.</text>
</comment>
<evidence type="ECO:0000256" key="3">
    <source>
        <dbReference type="ARBA" id="ARBA00022490"/>
    </source>
</evidence>
<dbReference type="InterPro" id="IPR004273">
    <property type="entry name" value="Dynein_heavy_D6_P-loop"/>
</dbReference>
<protein>
    <recommendedName>
        <fullName evidence="18">Dynein heavy chain 2, axonemal</fullName>
    </recommendedName>
</protein>
<evidence type="ECO:0000256" key="2">
    <source>
        <dbReference type="ARBA" id="ARBA00008887"/>
    </source>
</evidence>
<feature type="non-terminal residue" evidence="16">
    <location>
        <position position="861"/>
    </location>
</feature>
<dbReference type="GO" id="GO:0005930">
    <property type="term" value="C:axoneme"/>
    <property type="evidence" value="ECO:0007669"/>
    <property type="project" value="UniProtKB-SubCell"/>
</dbReference>
<dbReference type="Gene3D" id="3.40.50.300">
    <property type="entry name" value="P-loop containing nucleotide triphosphate hydrolases"/>
    <property type="match status" value="1"/>
</dbReference>
<dbReference type="GO" id="GO:0005874">
    <property type="term" value="C:microtubule"/>
    <property type="evidence" value="ECO:0007669"/>
    <property type="project" value="UniProtKB-KW"/>
</dbReference>
<dbReference type="GO" id="GO:0008569">
    <property type="term" value="F:minus-end-directed microtubule motor activity"/>
    <property type="evidence" value="ECO:0007669"/>
    <property type="project" value="InterPro"/>
</dbReference>
<dbReference type="Gene3D" id="1.20.1270.280">
    <property type="match status" value="1"/>
</dbReference>
<keyword evidence="4" id="KW-0493">Microtubule</keyword>
<feature type="domain" description="Dynein heavy chain AAA lid" evidence="14">
    <location>
        <begin position="420"/>
        <end position="558"/>
    </location>
</feature>
<dbReference type="GO" id="GO:0051959">
    <property type="term" value="F:dynein light intermediate chain binding"/>
    <property type="evidence" value="ECO:0007669"/>
    <property type="project" value="InterPro"/>
</dbReference>
<dbReference type="InterPro" id="IPR043160">
    <property type="entry name" value="Dynein_C_barrel"/>
</dbReference>
<dbReference type="Pfam" id="PF03028">
    <property type="entry name" value="Dynein_heavy"/>
    <property type="match status" value="1"/>
</dbReference>
<evidence type="ECO:0000256" key="10">
    <source>
        <dbReference type="ARBA" id="ARBA00023175"/>
    </source>
</evidence>
<dbReference type="Gene3D" id="3.10.490.20">
    <property type="match status" value="1"/>
</dbReference>
<keyword evidence="10" id="KW-0505">Motor protein</keyword>
<dbReference type="PANTHER" id="PTHR22878:SF70">
    <property type="entry name" value="DYNEIN HEAVY CHAIN 2, AXONEMAL"/>
    <property type="match status" value="1"/>
</dbReference>
<keyword evidence="12" id="KW-0966">Cell projection</keyword>
<evidence type="ECO:0008006" key="18">
    <source>
        <dbReference type="Google" id="ProtNLM"/>
    </source>
</evidence>
<dbReference type="EMBL" id="CAJNOR010009243">
    <property type="protein sequence ID" value="CAF1642601.1"/>
    <property type="molecule type" value="Genomic_DNA"/>
</dbReference>
<name>A0A816E7Z1_ADIRI</name>
<dbReference type="Gene3D" id="1.10.8.720">
    <property type="entry name" value="Region D6 of dynein motor"/>
    <property type="match status" value="1"/>
</dbReference>
<evidence type="ECO:0000313" key="17">
    <source>
        <dbReference type="Proteomes" id="UP000663828"/>
    </source>
</evidence>
<evidence type="ECO:0000256" key="12">
    <source>
        <dbReference type="ARBA" id="ARBA00023273"/>
    </source>
</evidence>
<proteinExistence type="inferred from homology"/>
<keyword evidence="9" id="KW-0969">Cilium</keyword>
<dbReference type="AlphaFoldDB" id="A0A816E7Z1"/>
<dbReference type="GO" id="GO:0005524">
    <property type="term" value="F:ATP binding"/>
    <property type="evidence" value="ECO:0007669"/>
    <property type="project" value="UniProtKB-KW"/>
</dbReference>
<evidence type="ECO:0000259" key="13">
    <source>
        <dbReference type="Pfam" id="PF03028"/>
    </source>
</evidence>
<evidence type="ECO:0000256" key="11">
    <source>
        <dbReference type="ARBA" id="ARBA00023212"/>
    </source>
</evidence>
<evidence type="ECO:0000256" key="9">
    <source>
        <dbReference type="ARBA" id="ARBA00023069"/>
    </source>
</evidence>
<dbReference type="Pfam" id="PF18199">
    <property type="entry name" value="Dynein_C"/>
    <property type="match status" value="1"/>
</dbReference>
<dbReference type="InterPro" id="IPR042219">
    <property type="entry name" value="AAA_lid_11_sf"/>
</dbReference>
<dbReference type="FunFam" id="1.10.8.1220:FF:000001">
    <property type="entry name" value="Dynein axonemal heavy chain 5"/>
    <property type="match status" value="1"/>
</dbReference>
<dbReference type="InterPro" id="IPR041228">
    <property type="entry name" value="Dynein_C"/>
</dbReference>
<reference evidence="16" key="1">
    <citation type="submission" date="2021-02" db="EMBL/GenBank/DDBJ databases">
        <authorList>
            <person name="Nowell W R."/>
        </authorList>
    </citation>
    <scope>NUCLEOTIDE SEQUENCE</scope>
</reference>
<comment type="subcellular location">
    <subcellularLocation>
        <location evidence="1">Cytoplasm</location>
        <location evidence="1">Cytoskeleton</location>
        <location evidence="1">Cilium axoneme</location>
    </subcellularLocation>
</comment>
<dbReference type="Gene3D" id="1.10.8.1220">
    <property type="match status" value="1"/>
</dbReference>
<keyword evidence="5" id="KW-0547">Nucleotide-binding</keyword>
<dbReference type="GO" id="GO:0007018">
    <property type="term" value="P:microtubule-based movement"/>
    <property type="evidence" value="ECO:0007669"/>
    <property type="project" value="InterPro"/>
</dbReference>
<keyword evidence="8" id="KW-0175">Coiled coil</keyword>
<dbReference type="PANTHER" id="PTHR22878">
    <property type="entry name" value="DYNEIN HEAVY CHAIN 6, AXONEMAL-LIKE-RELATED"/>
    <property type="match status" value="1"/>
</dbReference>
<dbReference type="InterPro" id="IPR026983">
    <property type="entry name" value="DHC"/>
</dbReference>
<evidence type="ECO:0000256" key="5">
    <source>
        <dbReference type="ARBA" id="ARBA00022741"/>
    </source>
</evidence>
<comment type="caution">
    <text evidence="16">The sequence shown here is derived from an EMBL/GenBank/DDBJ whole genome shotgun (WGS) entry which is preliminary data.</text>
</comment>
<dbReference type="InterPro" id="IPR027417">
    <property type="entry name" value="P-loop_NTPase"/>
</dbReference>
<dbReference type="Proteomes" id="UP000663828">
    <property type="component" value="Unassembled WGS sequence"/>
</dbReference>
<keyword evidence="3" id="KW-0963">Cytoplasm</keyword>
<evidence type="ECO:0000259" key="15">
    <source>
        <dbReference type="Pfam" id="PF18199"/>
    </source>
</evidence>
<evidence type="ECO:0000256" key="7">
    <source>
        <dbReference type="ARBA" id="ARBA00023017"/>
    </source>
</evidence>
<feature type="domain" description="Dynein heavy chain C-terminal" evidence="15">
    <location>
        <begin position="565"/>
        <end position="857"/>
    </location>
</feature>
<evidence type="ECO:0000256" key="4">
    <source>
        <dbReference type="ARBA" id="ARBA00022701"/>
    </source>
</evidence>
<keyword evidence="11" id="KW-0206">Cytoskeleton</keyword>
<keyword evidence="7" id="KW-0243">Dynein</keyword>
<evidence type="ECO:0000313" key="16">
    <source>
        <dbReference type="EMBL" id="CAF1642601.1"/>
    </source>
</evidence>
<dbReference type="FunFam" id="3.10.490.20:FF:000008">
    <property type="entry name" value="dynein heavy chain 2, axonemal"/>
    <property type="match status" value="1"/>
</dbReference>
<feature type="domain" description="Dynein heavy chain region D6 P-loop" evidence="13">
    <location>
        <begin position="273"/>
        <end position="387"/>
    </location>
</feature>
<accession>A0A816E7Z1</accession>
<sequence length="861" mass="100348">TQGSLLENIQVFQALDLSKQSQKDIDETLKINEDLELKIDQTRDSYRLVAQRAAILFFVLQDLTAIDSMYQFSLDAYIQLFLFSIDKSTRSLKLNERLDKLNDYHTYAVYKYGCRSLFERHKLMFSFHTCTKIMDADNRLNQDEYQFFIRVNTLTIDRETQFPNPFPTWLNDTRWDQMSELIRLPDYRFLRDSFDQYPKDWKEWYMSEEAEKTSLPGTIDSLITEFGRILIVRCLRPDRIAHCVLNFVIHNIGSKYVEPPILHLNTILEDSDKRSPIIFILSPGVDPAAKLQQLAEDKMMARSRYFTLSLGQGQANTARKLLETGIKKGHWIFLANCHLSISWLPELEKIVEQLQTAAVHNDFRLWLSSSPIADFPISILQMSLKITNEPQKGIKANMKRLYELITPEQFQRVKHAEKYRKLTFALTFFHSIIIERKKFLQLGWNTDYTFNDSDFQISENLLAVYLDMYEKTPFDALKYLIANVIYGGHCTDEWDTRLLQTYINSYIREEVLDVMYHKLSSLPYYYMPRDGAFKSYKDFISSMPTTDHPEAFGQHSNADVASQIQESKMLFENLLMILPQKSSATAEKEVENEVVKIAREMIKSMPHLIDIEAVKKYMSIDISPLSVVLCQEVERYNALLSNITNALNDLLKSIEGFVIMSIELEELFKCIYEGRLPYVWQRTYASLKSLPAWFEDLRQRLNFFNSWVENQRQPTVYWISAFSYPTSFLTAVLQRAARKDQIAVDQLSWEFEVNKIEDKYLSDTDDGVYVTGLHLEGAGWDRQQGILCEAHLMELVTIMPTMHFKPVEHKKTSNRGVYVAPCYYSSIRSGSFVVAVELKTGSMPAEHWIKRATALLMNLDN</sequence>
<dbReference type="GO" id="GO:0045505">
    <property type="term" value="F:dynein intermediate chain binding"/>
    <property type="evidence" value="ECO:0007669"/>
    <property type="project" value="InterPro"/>
</dbReference>
<dbReference type="FunFam" id="3.40.50.300:FF:000153">
    <property type="entry name" value="Dynein axonemal heavy chain 1"/>
    <property type="match status" value="1"/>
</dbReference>
<keyword evidence="6" id="KW-0067">ATP-binding</keyword>
<evidence type="ECO:0000256" key="1">
    <source>
        <dbReference type="ARBA" id="ARBA00004430"/>
    </source>
</evidence>
<keyword evidence="17" id="KW-1185">Reference proteome</keyword>
<organism evidence="16 17">
    <name type="scientific">Adineta ricciae</name>
    <name type="common">Rotifer</name>
    <dbReference type="NCBI Taxonomy" id="249248"/>
    <lineage>
        <taxon>Eukaryota</taxon>
        <taxon>Metazoa</taxon>
        <taxon>Spiralia</taxon>
        <taxon>Gnathifera</taxon>
        <taxon>Rotifera</taxon>
        <taxon>Eurotatoria</taxon>
        <taxon>Bdelloidea</taxon>
        <taxon>Adinetida</taxon>
        <taxon>Adinetidae</taxon>
        <taxon>Adineta</taxon>
    </lineage>
</organism>
<evidence type="ECO:0000256" key="8">
    <source>
        <dbReference type="ARBA" id="ARBA00023054"/>
    </source>
</evidence>